<dbReference type="EMBL" id="JAJTTC010000001">
    <property type="protein sequence ID" value="MCF0060233.1"/>
    <property type="molecule type" value="Genomic_DNA"/>
</dbReference>
<dbReference type="SMART" id="SM00420">
    <property type="entry name" value="HTH_DEOR"/>
    <property type="match status" value="1"/>
</dbReference>
<evidence type="ECO:0000256" key="1">
    <source>
        <dbReference type="ARBA" id="ARBA00023015"/>
    </source>
</evidence>
<evidence type="ECO:0000313" key="5">
    <source>
        <dbReference type="Proteomes" id="UP001139000"/>
    </source>
</evidence>
<dbReference type="RefSeq" id="WP_234652865.1">
    <property type="nucleotide sequence ID" value="NZ_CP094997.1"/>
</dbReference>
<sequence length="323" mass="36706">MIDHEVNRLSRLVALLTLLQTKRMVTAAELAKRFSVSTRTIYRDIRTLESAGIPVITHDGKGYAMLEGYRLPPVMFSRGEATALLTAEKLAARFTDPATALLTTTAMDKLRAALRYTDRDHLETLSPQIQVLEPASESNRADTYQQLLRAVTSRLVADITYNAAETGLSTSREIEPIGLYLSQHRHVVAFCRLRQQFRDFRLDRIRDLNVKEEVFAVRPQALQNYWIDQAKRQEKEKVVIRFRMAGIIPALARRMEDTKHQFGFTHETLLSDGSVEMLFLVGSLPYLATWLLPYAGAVTVLEPVALQDQLRELARQVHHAFCA</sequence>
<reference evidence="4" key="1">
    <citation type="submission" date="2021-12" db="EMBL/GenBank/DDBJ databases">
        <title>Novel species in genus Dyadobacter.</title>
        <authorList>
            <person name="Ma C."/>
        </authorList>
    </citation>
    <scope>NUCLEOTIDE SEQUENCE</scope>
    <source>
        <strain evidence="4">LJ419</strain>
    </source>
</reference>
<dbReference type="InterPro" id="IPR057727">
    <property type="entry name" value="WCX_dom"/>
</dbReference>
<dbReference type="PANTHER" id="PTHR34580">
    <property type="match status" value="1"/>
</dbReference>
<dbReference type="AlphaFoldDB" id="A0A9X1PGD4"/>
<dbReference type="Gene3D" id="1.10.10.10">
    <property type="entry name" value="Winged helix-like DNA-binding domain superfamily/Winged helix DNA-binding domain"/>
    <property type="match status" value="1"/>
</dbReference>
<dbReference type="Proteomes" id="UP001139000">
    <property type="component" value="Unassembled WGS sequence"/>
</dbReference>
<protein>
    <submittedName>
        <fullName evidence="4">YafY family transcriptional regulator</fullName>
    </submittedName>
</protein>
<proteinExistence type="predicted"/>
<keyword evidence="5" id="KW-1185">Reference proteome</keyword>
<dbReference type="InterPro" id="IPR051534">
    <property type="entry name" value="CBASS_pafABC_assoc_protein"/>
</dbReference>
<keyword evidence="2" id="KW-0804">Transcription</keyword>
<dbReference type="GO" id="GO:0003700">
    <property type="term" value="F:DNA-binding transcription factor activity"/>
    <property type="evidence" value="ECO:0007669"/>
    <property type="project" value="InterPro"/>
</dbReference>
<dbReference type="PANTHER" id="PTHR34580:SF1">
    <property type="entry name" value="PROTEIN PAFC"/>
    <property type="match status" value="1"/>
</dbReference>
<gene>
    <name evidence="4" type="ORF">LXM26_01925</name>
</gene>
<dbReference type="InterPro" id="IPR036388">
    <property type="entry name" value="WH-like_DNA-bd_sf"/>
</dbReference>
<dbReference type="InterPro" id="IPR026881">
    <property type="entry name" value="WYL_dom"/>
</dbReference>
<dbReference type="Pfam" id="PF25583">
    <property type="entry name" value="WCX"/>
    <property type="match status" value="1"/>
</dbReference>
<dbReference type="SUPFAM" id="SSF46785">
    <property type="entry name" value="Winged helix' DNA-binding domain"/>
    <property type="match status" value="1"/>
</dbReference>
<dbReference type="Pfam" id="PF08279">
    <property type="entry name" value="HTH_11"/>
    <property type="match status" value="1"/>
</dbReference>
<dbReference type="InterPro" id="IPR036390">
    <property type="entry name" value="WH_DNA-bd_sf"/>
</dbReference>
<evidence type="ECO:0000313" key="4">
    <source>
        <dbReference type="EMBL" id="MCF0060233.1"/>
    </source>
</evidence>
<dbReference type="PROSITE" id="PS51000">
    <property type="entry name" value="HTH_DEOR_2"/>
    <property type="match status" value="1"/>
</dbReference>
<dbReference type="Pfam" id="PF13280">
    <property type="entry name" value="WYL"/>
    <property type="match status" value="1"/>
</dbReference>
<dbReference type="InterPro" id="IPR013196">
    <property type="entry name" value="HTH_11"/>
</dbReference>
<evidence type="ECO:0000259" key="3">
    <source>
        <dbReference type="PROSITE" id="PS51000"/>
    </source>
</evidence>
<evidence type="ECO:0000256" key="2">
    <source>
        <dbReference type="ARBA" id="ARBA00023163"/>
    </source>
</evidence>
<dbReference type="InterPro" id="IPR028349">
    <property type="entry name" value="PafC-like"/>
</dbReference>
<name>A0A9X1PGD4_9BACT</name>
<comment type="caution">
    <text evidence="4">The sequence shown here is derived from an EMBL/GenBank/DDBJ whole genome shotgun (WGS) entry which is preliminary data.</text>
</comment>
<dbReference type="PIRSF" id="PIRSF016838">
    <property type="entry name" value="PafC"/>
    <property type="match status" value="1"/>
</dbReference>
<organism evidence="4 5">
    <name type="scientific">Dyadobacter chenwenxiniae</name>
    <dbReference type="NCBI Taxonomy" id="2906456"/>
    <lineage>
        <taxon>Bacteria</taxon>
        <taxon>Pseudomonadati</taxon>
        <taxon>Bacteroidota</taxon>
        <taxon>Cytophagia</taxon>
        <taxon>Cytophagales</taxon>
        <taxon>Spirosomataceae</taxon>
        <taxon>Dyadobacter</taxon>
    </lineage>
</organism>
<accession>A0A9X1PGD4</accession>
<feature type="domain" description="HTH deoR-type" evidence="3">
    <location>
        <begin position="8"/>
        <end position="63"/>
    </location>
</feature>
<keyword evidence="1" id="KW-0805">Transcription regulation</keyword>
<dbReference type="InterPro" id="IPR001034">
    <property type="entry name" value="DeoR_HTH"/>
</dbReference>
<dbReference type="PROSITE" id="PS52050">
    <property type="entry name" value="WYL"/>
    <property type="match status" value="1"/>
</dbReference>